<dbReference type="EMBL" id="BPLR01000701">
    <property type="protein sequence ID" value="GIY96788.1"/>
    <property type="molecule type" value="Genomic_DNA"/>
</dbReference>
<proteinExistence type="predicted"/>
<protein>
    <submittedName>
        <fullName evidence="1">Uncharacterized protein</fullName>
    </submittedName>
</protein>
<accession>A0AAV4XQZ4</accession>
<sequence>MGRMGAFKEQKEKLICFRKYRSFPQEWIQNLTNSENIPYNTSFLLNSPAFSAYHLKLMNSNRQFNPDEHPSTIKRRQSKLIKLPHSTQQTIFAKSPAFCRTPRLMSSRSTNNYLCTRHPEMPLCVYSQWEE</sequence>
<comment type="caution">
    <text evidence="1">The sequence shown here is derived from an EMBL/GenBank/DDBJ whole genome shotgun (WGS) entry which is preliminary data.</text>
</comment>
<reference evidence="1 2" key="1">
    <citation type="submission" date="2021-06" db="EMBL/GenBank/DDBJ databases">
        <title>Caerostris extrusa draft genome.</title>
        <authorList>
            <person name="Kono N."/>
            <person name="Arakawa K."/>
        </authorList>
    </citation>
    <scope>NUCLEOTIDE SEQUENCE [LARGE SCALE GENOMIC DNA]</scope>
</reference>
<name>A0AAV4XQZ4_CAEEX</name>
<dbReference type="Proteomes" id="UP001054945">
    <property type="component" value="Unassembled WGS sequence"/>
</dbReference>
<dbReference type="AlphaFoldDB" id="A0AAV4XQZ4"/>
<keyword evidence="2" id="KW-1185">Reference proteome</keyword>
<evidence type="ECO:0000313" key="1">
    <source>
        <dbReference type="EMBL" id="GIY96788.1"/>
    </source>
</evidence>
<evidence type="ECO:0000313" key="2">
    <source>
        <dbReference type="Proteomes" id="UP001054945"/>
    </source>
</evidence>
<gene>
    <name evidence="1" type="ORF">CEXT_503991</name>
</gene>
<organism evidence="1 2">
    <name type="scientific">Caerostris extrusa</name>
    <name type="common">Bark spider</name>
    <name type="synonym">Caerostris bankana</name>
    <dbReference type="NCBI Taxonomy" id="172846"/>
    <lineage>
        <taxon>Eukaryota</taxon>
        <taxon>Metazoa</taxon>
        <taxon>Ecdysozoa</taxon>
        <taxon>Arthropoda</taxon>
        <taxon>Chelicerata</taxon>
        <taxon>Arachnida</taxon>
        <taxon>Araneae</taxon>
        <taxon>Araneomorphae</taxon>
        <taxon>Entelegynae</taxon>
        <taxon>Araneoidea</taxon>
        <taxon>Araneidae</taxon>
        <taxon>Caerostris</taxon>
    </lineage>
</organism>